<dbReference type="InterPro" id="IPR003358">
    <property type="entry name" value="tRNA_(Gua-N-7)_MeTrfase_Trmb"/>
</dbReference>
<evidence type="ECO:0000313" key="11">
    <source>
        <dbReference type="Proteomes" id="UP001165413"/>
    </source>
</evidence>
<comment type="pathway">
    <text evidence="7 9">tRNA modification; N(7)-methylguanine-tRNA biosynthesis.</text>
</comment>
<keyword evidence="6 9" id="KW-0819">tRNA processing</keyword>
<dbReference type="AlphaFoldDB" id="A0AA41X1E1"/>
<protein>
    <recommendedName>
        <fullName evidence="9">tRNA (guanine-N(7)-)-methyltransferase</fullName>
        <ecNumber evidence="9">2.1.1.33</ecNumber>
    </recommendedName>
    <alternativeName>
        <fullName evidence="9">tRNA (guanine(46)-N(7))-methyltransferase</fullName>
    </alternativeName>
    <alternativeName>
        <fullName evidence="9">tRNA(m7G46)-methyltransferase</fullName>
    </alternativeName>
</protein>
<evidence type="ECO:0000256" key="5">
    <source>
        <dbReference type="ARBA" id="ARBA00022691"/>
    </source>
</evidence>
<reference evidence="10" key="1">
    <citation type="submission" date="2022-07" db="EMBL/GenBank/DDBJ databases">
        <title>Characterization of the Novel Bacterium Alteromonas immobilis LMIT006 and Alteromonas gregis LMIT007.</title>
        <authorList>
            <person name="Lin X."/>
        </authorList>
    </citation>
    <scope>NUCLEOTIDE SEQUENCE</scope>
    <source>
        <strain evidence="10">LMIT007</strain>
    </source>
</reference>
<feature type="binding site" evidence="9">
    <location>
        <position position="144"/>
    </location>
    <ligand>
        <name>S-adenosyl-L-methionine</name>
        <dbReference type="ChEBI" id="CHEBI:59789"/>
    </ligand>
</feature>
<feature type="binding site" evidence="9">
    <location>
        <position position="69"/>
    </location>
    <ligand>
        <name>S-adenosyl-L-methionine</name>
        <dbReference type="ChEBI" id="CHEBI:59789"/>
    </ligand>
</feature>
<dbReference type="PROSITE" id="PS51625">
    <property type="entry name" value="SAM_MT_TRMB"/>
    <property type="match status" value="1"/>
</dbReference>
<dbReference type="GO" id="GO:0008176">
    <property type="term" value="F:tRNA (guanine(46)-N7)-methyltransferase activity"/>
    <property type="evidence" value="ECO:0007669"/>
    <property type="project" value="UniProtKB-UniRule"/>
</dbReference>
<feature type="binding site" evidence="9">
    <location>
        <position position="121"/>
    </location>
    <ligand>
        <name>S-adenosyl-L-methionine</name>
        <dbReference type="ChEBI" id="CHEBI:59789"/>
    </ligand>
</feature>
<gene>
    <name evidence="9 10" type="primary">trmB</name>
    <name evidence="10" type="ORF">NLF92_04465</name>
</gene>
<keyword evidence="4 9" id="KW-0808">Transferase</keyword>
<feature type="binding site" evidence="9">
    <location>
        <position position="94"/>
    </location>
    <ligand>
        <name>S-adenosyl-L-methionine</name>
        <dbReference type="ChEBI" id="CHEBI:59789"/>
    </ligand>
</feature>
<dbReference type="NCBIfam" id="TIGR00091">
    <property type="entry name" value="tRNA (guanosine(46)-N7)-methyltransferase TrmB"/>
    <property type="match status" value="1"/>
</dbReference>
<evidence type="ECO:0000313" key="10">
    <source>
        <dbReference type="EMBL" id="MCP3428193.1"/>
    </source>
</evidence>
<evidence type="ECO:0000256" key="2">
    <source>
        <dbReference type="ARBA" id="ARBA00003015"/>
    </source>
</evidence>
<organism evidence="10 11">
    <name type="scientific">Opacimonas viscosa</name>
    <dbReference type="NCBI Taxonomy" id="2961944"/>
    <lineage>
        <taxon>Bacteria</taxon>
        <taxon>Pseudomonadati</taxon>
        <taxon>Pseudomonadota</taxon>
        <taxon>Gammaproteobacteria</taxon>
        <taxon>Alteromonadales</taxon>
        <taxon>Alteromonadaceae</taxon>
        <taxon>Opacimonas</taxon>
    </lineage>
</organism>
<feature type="binding site" evidence="9">
    <location>
        <begin position="217"/>
        <end position="220"/>
    </location>
    <ligand>
        <name>substrate</name>
    </ligand>
</feature>
<keyword evidence="5 9" id="KW-0949">S-adenosyl-L-methionine</keyword>
<dbReference type="Proteomes" id="UP001165413">
    <property type="component" value="Unassembled WGS sequence"/>
</dbReference>
<evidence type="ECO:0000256" key="7">
    <source>
        <dbReference type="ARBA" id="ARBA00060552"/>
    </source>
</evidence>
<dbReference type="HAMAP" id="MF_01057">
    <property type="entry name" value="tRNA_methyltr_TrmB"/>
    <property type="match status" value="1"/>
</dbReference>
<comment type="function">
    <text evidence="2 9">Catalyzes the formation of N(7)-methylguanine at position 46 (m7G46) in tRNA.</text>
</comment>
<evidence type="ECO:0000256" key="4">
    <source>
        <dbReference type="ARBA" id="ARBA00022679"/>
    </source>
</evidence>
<comment type="catalytic activity">
    <reaction evidence="1 9">
        <text>guanosine(46) in tRNA + S-adenosyl-L-methionine = N(7)-methylguanosine(46) in tRNA + S-adenosyl-L-homocysteine</text>
        <dbReference type="Rhea" id="RHEA:42708"/>
        <dbReference type="Rhea" id="RHEA-COMP:10188"/>
        <dbReference type="Rhea" id="RHEA-COMP:10189"/>
        <dbReference type="ChEBI" id="CHEBI:57856"/>
        <dbReference type="ChEBI" id="CHEBI:59789"/>
        <dbReference type="ChEBI" id="CHEBI:74269"/>
        <dbReference type="ChEBI" id="CHEBI:74480"/>
        <dbReference type="EC" id="2.1.1.33"/>
    </reaction>
</comment>
<dbReference type="PANTHER" id="PTHR23417:SF14">
    <property type="entry name" value="PENTACOTRIPEPTIDE-REPEAT REGION OF PRORP DOMAIN-CONTAINING PROTEIN"/>
    <property type="match status" value="1"/>
</dbReference>
<proteinExistence type="inferred from homology"/>
<evidence type="ECO:0000256" key="9">
    <source>
        <dbReference type="HAMAP-Rule" id="MF_01057"/>
    </source>
</evidence>
<comment type="caution">
    <text evidence="10">The sequence shown here is derived from an EMBL/GenBank/DDBJ whole genome shotgun (WGS) entry which is preliminary data.</text>
</comment>
<dbReference type="EMBL" id="JANATA010000005">
    <property type="protein sequence ID" value="MCP3428193.1"/>
    <property type="molecule type" value="Genomic_DNA"/>
</dbReference>
<dbReference type="InterPro" id="IPR055361">
    <property type="entry name" value="tRNA_methyltr_TrmB_bact"/>
</dbReference>
<name>A0AA41X1E1_9ALTE</name>
<dbReference type="EC" id="2.1.1.33" evidence="9"/>
<dbReference type="SUPFAM" id="SSF53335">
    <property type="entry name" value="S-adenosyl-L-methionine-dependent methyltransferases"/>
    <property type="match status" value="1"/>
</dbReference>
<dbReference type="InterPro" id="IPR029063">
    <property type="entry name" value="SAM-dependent_MTases_sf"/>
</dbReference>
<evidence type="ECO:0000256" key="8">
    <source>
        <dbReference type="ARBA" id="ARBA00060767"/>
    </source>
</evidence>
<sequence>MNRFESQEEAIAAGVYISKVKSFVKREGRLTNAQTRAIENNWATMGLTTDMGMLDFTAVFGNANPVVVEIGFGMGKSLVEMAQNAPELNFIGIEVHKPGVGACLAEAEEAGVTNLRVFDHDAVEVLAQCIPDKSLHRLQLYFPDPWHKKRHHKRRIVQNEFVQNVHKKLVEGGHFHMATDWEPYAEHMIEVMQNQDNFINTATDGLYVPRPDYRPITKFEVRGQKLGHGVWDIIFAAKSL</sequence>
<evidence type="ECO:0000256" key="6">
    <source>
        <dbReference type="ARBA" id="ARBA00022694"/>
    </source>
</evidence>
<dbReference type="Gene3D" id="3.40.50.150">
    <property type="entry name" value="Vaccinia Virus protein VP39"/>
    <property type="match status" value="1"/>
</dbReference>
<keyword evidence="3 9" id="KW-0489">Methyltransferase</keyword>
<comment type="caution">
    <text evidence="9">Lacks conserved residue(s) required for the propagation of feature annotation.</text>
</comment>
<dbReference type="Pfam" id="PF02390">
    <property type="entry name" value="Methyltransf_4"/>
    <property type="match status" value="1"/>
</dbReference>
<keyword evidence="11" id="KW-1185">Reference proteome</keyword>
<dbReference type="GO" id="GO:0043527">
    <property type="term" value="C:tRNA methyltransferase complex"/>
    <property type="evidence" value="ECO:0007669"/>
    <property type="project" value="TreeGrafter"/>
</dbReference>
<evidence type="ECO:0000256" key="1">
    <source>
        <dbReference type="ARBA" id="ARBA00000142"/>
    </source>
</evidence>
<evidence type="ECO:0000256" key="3">
    <source>
        <dbReference type="ARBA" id="ARBA00022603"/>
    </source>
</evidence>
<feature type="binding site" evidence="9">
    <location>
        <position position="148"/>
    </location>
    <ligand>
        <name>substrate</name>
    </ligand>
</feature>
<dbReference type="FunFam" id="3.40.50.150:FF:000035">
    <property type="entry name" value="tRNA (guanine-N(7)-)-methyltransferase"/>
    <property type="match status" value="1"/>
</dbReference>
<dbReference type="PANTHER" id="PTHR23417">
    <property type="entry name" value="3-DEOXY-D-MANNO-OCTULOSONIC-ACID TRANSFERASE/TRNA GUANINE-N 7 - -METHYLTRANSFERASE"/>
    <property type="match status" value="1"/>
</dbReference>
<feature type="binding site" evidence="9">
    <location>
        <position position="180"/>
    </location>
    <ligand>
        <name>substrate</name>
    </ligand>
</feature>
<comment type="similarity">
    <text evidence="8 9">Belongs to the class I-like SAM-binding methyltransferase superfamily. TrmB family.</text>
</comment>
<accession>A0AA41X1E1</accession>
<dbReference type="RefSeq" id="WP_254099300.1">
    <property type="nucleotide sequence ID" value="NZ_JANATA010000005.1"/>
</dbReference>